<proteinExistence type="predicted"/>
<reference evidence="2 3" key="1">
    <citation type="submission" date="2018-11" db="EMBL/GenBank/DDBJ databases">
        <authorList>
            <consortium name="Pathogen Informatics"/>
        </authorList>
    </citation>
    <scope>NUCLEOTIDE SEQUENCE [LARGE SCALE GENOMIC DNA]</scope>
</reference>
<name>A0A3P7R9D9_DIBLA</name>
<dbReference type="EMBL" id="UYRU01096300">
    <property type="protein sequence ID" value="VDN39696.1"/>
    <property type="molecule type" value="Genomic_DNA"/>
</dbReference>
<keyword evidence="3" id="KW-1185">Reference proteome</keyword>
<feature type="domain" description="PI3K-RBD" evidence="1">
    <location>
        <begin position="1"/>
        <end position="42"/>
    </location>
</feature>
<dbReference type="Gene3D" id="3.10.20.770">
    <property type="match status" value="1"/>
</dbReference>
<accession>A0A3P7R9D9</accession>
<dbReference type="Proteomes" id="UP000281553">
    <property type="component" value="Unassembled WGS sequence"/>
</dbReference>
<dbReference type="PROSITE" id="PS51546">
    <property type="entry name" value="PI3K_RBD"/>
    <property type="match status" value="1"/>
</dbReference>
<gene>
    <name evidence="2" type="ORF">DILT_LOCUS17982</name>
</gene>
<evidence type="ECO:0000313" key="2">
    <source>
        <dbReference type="EMBL" id="VDN39696.1"/>
    </source>
</evidence>
<protein>
    <recommendedName>
        <fullName evidence="1">PI3K-RBD domain-containing protein</fullName>
    </recommendedName>
</protein>
<evidence type="ECO:0000259" key="1">
    <source>
        <dbReference type="PROSITE" id="PS51546"/>
    </source>
</evidence>
<dbReference type="OrthoDB" id="67688at2759"/>
<dbReference type="AlphaFoldDB" id="A0A3P7R9D9"/>
<organism evidence="2 3">
    <name type="scientific">Dibothriocephalus latus</name>
    <name type="common">Fish tapeworm</name>
    <name type="synonym">Diphyllobothrium latum</name>
    <dbReference type="NCBI Taxonomy" id="60516"/>
    <lineage>
        <taxon>Eukaryota</taxon>
        <taxon>Metazoa</taxon>
        <taxon>Spiralia</taxon>
        <taxon>Lophotrochozoa</taxon>
        <taxon>Platyhelminthes</taxon>
        <taxon>Cestoda</taxon>
        <taxon>Eucestoda</taxon>
        <taxon>Diphyllobothriidea</taxon>
        <taxon>Diphyllobothriidae</taxon>
        <taxon>Dibothriocephalus</taxon>
    </lineage>
</organism>
<feature type="non-terminal residue" evidence="2">
    <location>
        <position position="120"/>
    </location>
</feature>
<dbReference type="InterPro" id="IPR000341">
    <property type="entry name" value="PI3K_Ras-bd_dom"/>
</dbReference>
<sequence>MYLLKVCCSQEYLYDSESVLIHYLYVQECIERAEVPKLSPVLLKDVLESLDLPISQDGVTTVTTPTEAEPPNIMNLVDFDLSSTSSSPAAAAAAAIAESGADDAAKPESLWNLREYFAII</sequence>
<evidence type="ECO:0000313" key="3">
    <source>
        <dbReference type="Proteomes" id="UP000281553"/>
    </source>
</evidence>
<dbReference type="Pfam" id="PF00794">
    <property type="entry name" value="PI3K_rbd"/>
    <property type="match status" value="1"/>
</dbReference>